<dbReference type="InterPro" id="IPR036871">
    <property type="entry name" value="PX_dom_sf"/>
</dbReference>
<dbReference type="PANTHER" id="PTHR16195">
    <property type="entry name" value="ZINC FINGER CCHC DOMAIN CONTAINING PROTEIN"/>
    <property type="match status" value="1"/>
</dbReference>
<keyword evidence="1" id="KW-0863">Zinc-finger</keyword>
<accession>A0A2C9M282</accession>
<evidence type="ECO:0000256" key="2">
    <source>
        <dbReference type="SAM" id="MobiDB-lite"/>
    </source>
</evidence>
<dbReference type="GO" id="GO:0008270">
    <property type="term" value="F:zinc ion binding"/>
    <property type="evidence" value="ECO:0007669"/>
    <property type="project" value="UniProtKB-KW"/>
</dbReference>
<feature type="compositionally biased region" description="Pro residues" evidence="2">
    <location>
        <begin position="527"/>
        <end position="536"/>
    </location>
</feature>
<dbReference type="KEGG" id="bgt:106066095"/>
<organism evidence="4 5">
    <name type="scientific">Biomphalaria glabrata</name>
    <name type="common">Bloodfluke planorb</name>
    <name type="synonym">Freshwater snail</name>
    <dbReference type="NCBI Taxonomy" id="6526"/>
    <lineage>
        <taxon>Eukaryota</taxon>
        <taxon>Metazoa</taxon>
        <taxon>Spiralia</taxon>
        <taxon>Lophotrochozoa</taxon>
        <taxon>Mollusca</taxon>
        <taxon>Gastropoda</taxon>
        <taxon>Heterobranchia</taxon>
        <taxon>Euthyneura</taxon>
        <taxon>Panpulmonata</taxon>
        <taxon>Hygrophila</taxon>
        <taxon>Lymnaeoidea</taxon>
        <taxon>Planorbidae</taxon>
        <taxon>Biomphalaria</taxon>
    </lineage>
</organism>
<gene>
    <name evidence="4" type="primary">106066095</name>
</gene>
<dbReference type="InterPro" id="IPR001878">
    <property type="entry name" value="Znf_CCHC"/>
</dbReference>
<feature type="compositionally biased region" description="Low complexity" evidence="2">
    <location>
        <begin position="188"/>
        <end position="203"/>
    </location>
</feature>
<dbReference type="VEuPathDB" id="VectorBase:BGLAX_029013"/>
<feature type="compositionally biased region" description="Low complexity" evidence="2">
    <location>
        <begin position="349"/>
        <end position="388"/>
    </location>
</feature>
<protein>
    <recommendedName>
        <fullName evidence="3">CCHC-type domain-containing protein</fullName>
    </recommendedName>
</protein>
<dbReference type="InterPro" id="IPR057327">
    <property type="entry name" value="Vts1_dom"/>
</dbReference>
<feature type="compositionally biased region" description="Pro residues" evidence="2">
    <location>
        <begin position="877"/>
        <end position="892"/>
    </location>
</feature>
<dbReference type="STRING" id="6526.A0A2C9M282"/>
<keyword evidence="1" id="KW-0479">Metal-binding</keyword>
<dbReference type="EnsemblMetazoa" id="BGLB037561-RA">
    <property type="protein sequence ID" value="BGLB037561-PA"/>
    <property type="gene ID" value="BGLB037561"/>
</dbReference>
<dbReference type="AlphaFoldDB" id="A0A2C9M282"/>
<feature type="compositionally biased region" description="Polar residues" evidence="2">
    <location>
        <begin position="756"/>
        <end position="769"/>
    </location>
</feature>
<dbReference type="Proteomes" id="UP000076420">
    <property type="component" value="Unassembled WGS sequence"/>
</dbReference>
<proteinExistence type="predicted"/>
<keyword evidence="1" id="KW-0862">Zinc</keyword>
<dbReference type="Gene3D" id="3.30.1520.10">
    <property type="entry name" value="Phox-like domain"/>
    <property type="match status" value="1"/>
</dbReference>
<evidence type="ECO:0000259" key="3">
    <source>
        <dbReference type="PROSITE" id="PS50158"/>
    </source>
</evidence>
<feature type="domain" description="CCHC-type" evidence="3">
    <location>
        <begin position="986"/>
        <end position="1001"/>
    </location>
</feature>
<evidence type="ECO:0000313" key="5">
    <source>
        <dbReference type="Proteomes" id="UP000076420"/>
    </source>
</evidence>
<feature type="region of interest" description="Disordered" evidence="2">
    <location>
        <begin position="843"/>
        <end position="895"/>
    </location>
</feature>
<feature type="compositionally biased region" description="Polar residues" evidence="2">
    <location>
        <begin position="626"/>
        <end position="644"/>
    </location>
</feature>
<feature type="region of interest" description="Disordered" evidence="2">
    <location>
        <begin position="349"/>
        <end position="391"/>
    </location>
</feature>
<feature type="region of interest" description="Disordered" evidence="2">
    <location>
        <begin position="519"/>
        <end position="564"/>
    </location>
</feature>
<dbReference type="InterPro" id="IPR042344">
    <property type="entry name" value="ZCCHC14"/>
</dbReference>
<evidence type="ECO:0000313" key="4">
    <source>
        <dbReference type="EnsemblMetazoa" id="BGLB037561-PA"/>
    </source>
</evidence>
<reference evidence="4" key="1">
    <citation type="submission" date="2020-05" db="UniProtKB">
        <authorList>
            <consortium name="EnsemblMetazoa"/>
        </authorList>
    </citation>
    <scope>IDENTIFICATION</scope>
    <source>
        <strain evidence="4">BB02</strain>
    </source>
</reference>
<dbReference type="PANTHER" id="PTHR16195:SF16">
    <property type="entry name" value="ZINC FINGER CCHC DOMAIN-CONTAINING PROTEIN 14"/>
    <property type="match status" value="1"/>
</dbReference>
<dbReference type="PROSITE" id="PS50158">
    <property type="entry name" value="ZF_CCHC"/>
    <property type="match status" value="1"/>
</dbReference>
<dbReference type="OrthoDB" id="6361509at2759"/>
<feature type="region of interest" description="Disordered" evidence="2">
    <location>
        <begin position="619"/>
        <end position="644"/>
    </location>
</feature>
<dbReference type="Pfam" id="PF26034">
    <property type="entry name" value="PHAT_SMAUG"/>
    <property type="match status" value="1"/>
</dbReference>
<sequence>MVRKEDLCEWFKNLRPCKRLDYMCGLLHMCLPTELRFIGTVIEDLAKKDYHSLRDAEIKANQQAELSTLASNVLSDYRLRTKIIMALALLNSTNSSCAKIIFDILEKQCQIDEQISNIIINEQISDEILLILTMAVHHPAFKISQKLKLGEILEKVERLVKERNIHSNINGGMEEPDLILPSQSEPTSSHAVSHSDSQSSGADSQKKVSVVSIEIIDYKDLPYNKKNEKSIKGYQIHSNWSNGEIREVFMKPKALHDLHLKFVGQLPDEKKRRKHIPFFPARGKDESAEKHKETYNEYLSKMAKVLTQFPDCDVFTEPFRSGTLVNRPPVLSDRPRSVQSVEFMRHNSLRLSNSSSPVQSSPGPSQMSSSTTSPANSRTSSPTSPLPSAQNRHLMNVKGSSVGTHLVGQAQTFGPSHIELSLYQLLVLLNLEKYFENLKEFSVKQVMFMSPEDFIKSGLPAEAHERLRKKLEKLKLTLYSNGISDPLGRVPSAESTPTYLSFYPFMSQTYSQFPHPPEFSQFGTVIQPPPPPPPVQPSAGSSSPINNDISSPPSSPLPSADQAAPHHVVQNSLLPVMSPPSAVVSAIADIKTKQAWSHTVDASGSEDDRVSNLTVTNKVKGRGRPQHSQSLPQISQSTQSVEESKMSTMSNSVSVPHTHPALINVEPRTDAHPFLVPLSIVNGYASDPPPQPLQGPPPTLARNYYRPSYKTPQPTHTGQKNLIPMPVTYDMQQSSQGSGKSNGIHIQHFMPASANPSNQILLQNPSNNTLPLGSQPPPPSLPEGYHQLYYFPGSRMVNPSSINTPQGLLSGAPLSHVPAPLAPNASPEQTTSVLTNTDMVESNRSDGALLNPPSHTPPHHNLTKSQNNASGPDSGTPSPPLGPVPPKQPEPPTAGRSVIIYNGLVAPYLFPQQSLPNGIPHDMLWPIRYGNPLLPNHIPFMYGNTIFPSHGPTITQTANSNSTPQVVIPNPVPAEPAPVIAGKSICYNCGQAGHDPSKCEENTMENMSKTYRLNYKPKSDSE</sequence>
<dbReference type="SUPFAM" id="SSF64268">
    <property type="entry name" value="PX domain"/>
    <property type="match status" value="1"/>
</dbReference>
<dbReference type="Pfam" id="PF25479">
    <property type="entry name" value="Vts1"/>
    <property type="match status" value="1"/>
</dbReference>
<feature type="compositionally biased region" description="Polar residues" evidence="2">
    <location>
        <begin position="863"/>
        <end position="876"/>
    </location>
</feature>
<feature type="compositionally biased region" description="Low complexity" evidence="2">
    <location>
        <begin position="537"/>
        <end position="552"/>
    </location>
</feature>
<dbReference type="InterPro" id="IPR058599">
    <property type="entry name" value="PHAT_Smg/ZCCHC2-like"/>
</dbReference>
<name>A0A2C9M282_BIOGL</name>
<evidence type="ECO:0000256" key="1">
    <source>
        <dbReference type="PROSITE-ProRule" id="PRU00047"/>
    </source>
</evidence>
<feature type="region of interest" description="Disordered" evidence="2">
    <location>
        <begin position="802"/>
        <end position="829"/>
    </location>
</feature>
<dbReference type="VEuPathDB" id="VectorBase:BGLB037561"/>
<feature type="region of interest" description="Disordered" evidence="2">
    <location>
        <begin position="168"/>
        <end position="205"/>
    </location>
</feature>
<feature type="region of interest" description="Disordered" evidence="2">
    <location>
        <begin position="756"/>
        <end position="784"/>
    </location>
</feature>
<dbReference type="GO" id="GO:0035091">
    <property type="term" value="F:phosphatidylinositol binding"/>
    <property type="evidence" value="ECO:0007669"/>
    <property type="project" value="InterPro"/>
</dbReference>
<dbReference type="GO" id="GO:0003676">
    <property type="term" value="F:nucleic acid binding"/>
    <property type="evidence" value="ECO:0007669"/>
    <property type="project" value="InterPro"/>
</dbReference>